<dbReference type="PANTHER" id="PTHR47843:SF2">
    <property type="entry name" value="BTB DOMAIN-CONTAINING PROTEIN"/>
    <property type="match status" value="1"/>
</dbReference>
<evidence type="ECO:0000313" key="3">
    <source>
        <dbReference type="EMBL" id="KAF2501374.1"/>
    </source>
</evidence>
<dbReference type="EMBL" id="MU004182">
    <property type="protein sequence ID" value="KAF2501374.1"/>
    <property type="molecule type" value="Genomic_DNA"/>
</dbReference>
<dbReference type="PANTHER" id="PTHR47843">
    <property type="entry name" value="BTB DOMAIN-CONTAINING PROTEIN-RELATED"/>
    <property type="match status" value="1"/>
</dbReference>
<feature type="compositionally biased region" description="Basic and acidic residues" evidence="1">
    <location>
        <begin position="218"/>
        <end position="238"/>
    </location>
</feature>
<organism evidence="3 4">
    <name type="scientific">Lophium mytilinum</name>
    <dbReference type="NCBI Taxonomy" id="390894"/>
    <lineage>
        <taxon>Eukaryota</taxon>
        <taxon>Fungi</taxon>
        <taxon>Dikarya</taxon>
        <taxon>Ascomycota</taxon>
        <taxon>Pezizomycotina</taxon>
        <taxon>Dothideomycetes</taxon>
        <taxon>Pleosporomycetidae</taxon>
        <taxon>Mytilinidiales</taxon>
        <taxon>Mytilinidiaceae</taxon>
        <taxon>Lophium</taxon>
    </lineage>
</organism>
<dbReference type="Gene3D" id="3.30.710.10">
    <property type="entry name" value="Potassium Channel Kv1.1, Chain A"/>
    <property type="match status" value="1"/>
</dbReference>
<feature type="region of interest" description="Disordered" evidence="1">
    <location>
        <begin position="216"/>
        <end position="247"/>
    </location>
</feature>
<protein>
    <recommendedName>
        <fullName evidence="2">BTB domain-containing protein</fullName>
    </recommendedName>
</protein>
<accession>A0A6A6RAB5</accession>
<keyword evidence="4" id="KW-1185">Reference proteome</keyword>
<dbReference type="AlphaFoldDB" id="A0A6A6RAB5"/>
<feature type="domain" description="BTB" evidence="2">
    <location>
        <begin position="24"/>
        <end position="93"/>
    </location>
</feature>
<evidence type="ECO:0000256" key="1">
    <source>
        <dbReference type="SAM" id="MobiDB-lite"/>
    </source>
</evidence>
<reference evidence="3" key="1">
    <citation type="journal article" date="2020" name="Stud. Mycol.">
        <title>101 Dothideomycetes genomes: a test case for predicting lifestyles and emergence of pathogens.</title>
        <authorList>
            <person name="Haridas S."/>
            <person name="Albert R."/>
            <person name="Binder M."/>
            <person name="Bloem J."/>
            <person name="Labutti K."/>
            <person name="Salamov A."/>
            <person name="Andreopoulos B."/>
            <person name="Baker S."/>
            <person name="Barry K."/>
            <person name="Bills G."/>
            <person name="Bluhm B."/>
            <person name="Cannon C."/>
            <person name="Castanera R."/>
            <person name="Culley D."/>
            <person name="Daum C."/>
            <person name="Ezra D."/>
            <person name="Gonzalez J."/>
            <person name="Henrissat B."/>
            <person name="Kuo A."/>
            <person name="Liang C."/>
            <person name="Lipzen A."/>
            <person name="Lutzoni F."/>
            <person name="Magnuson J."/>
            <person name="Mondo S."/>
            <person name="Nolan M."/>
            <person name="Ohm R."/>
            <person name="Pangilinan J."/>
            <person name="Park H.-J."/>
            <person name="Ramirez L."/>
            <person name="Alfaro M."/>
            <person name="Sun H."/>
            <person name="Tritt A."/>
            <person name="Yoshinaga Y."/>
            <person name="Zwiers L.-H."/>
            <person name="Turgeon B."/>
            <person name="Goodwin S."/>
            <person name="Spatafora J."/>
            <person name="Crous P."/>
            <person name="Grigoriev I."/>
        </authorList>
    </citation>
    <scope>NUCLEOTIDE SEQUENCE</scope>
    <source>
        <strain evidence="3">CBS 269.34</strain>
    </source>
</reference>
<dbReference type="SUPFAM" id="SSF54695">
    <property type="entry name" value="POZ domain"/>
    <property type="match status" value="1"/>
</dbReference>
<dbReference type="InterPro" id="IPR011333">
    <property type="entry name" value="SKP1/BTB/POZ_sf"/>
</dbReference>
<proteinExistence type="predicted"/>
<dbReference type="PROSITE" id="PS50097">
    <property type="entry name" value="BTB"/>
    <property type="match status" value="1"/>
</dbReference>
<dbReference type="Pfam" id="PF00651">
    <property type="entry name" value="BTB"/>
    <property type="match status" value="1"/>
</dbReference>
<evidence type="ECO:0000313" key="4">
    <source>
        <dbReference type="Proteomes" id="UP000799750"/>
    </source>
</evidence>
<evidence type="ECO:0000259" key="2">
    <source>
        <dbReference type="PROSITE" id="PS50097"/>
    </source>
</evidence>
<dbReference type="InterPro" id="IPR000210">
    <property type="entry name" value="BTB/POZ_dom"/>
</dbReference>
<gene>
    <name evidence="3" type="ORF">BU16DRAFT_197075</name>
</gene>
<dbReference type="CDD" id="cd18186">
    <property type="entry name" value="BTB_POZ_ZBTB_KLHL-like"/>
    <property type="match status" value="1"/>
</dbReference>
<dbReference type="Proteomes" id="UP000799750">
    <property type="component" value="Unassembled WGS sequence"/>
</dbReference>
<dbReference type="OrthoDB" id="1022638at2759"/>
<name>A0A6A6RAB5_9PEZI</name>
<sequence>MPPQQTQGLKRKLSQYGFSELGNTTVMVQVGAEAEAFSVHDTLLCSRSKFFAVALNGKWKESDDRIIKLPDDDPNVFRDYVAHLYFGKPSLDHYRPSNAPADYNAVSKLYVFAEKMQDPQCKNDITDWMLATVNPKEGDMLYYPAPSSIRTFYSGTLASSPARRLLVDMFTNHTVGSWLKDRNLDEFPVEFIWDLAVCMGQFRPLPSYDPLKRVGTKRYHEPVNQESRKENNETHTHELSPINGPST</sequence>